<evidence type="ECO:0000313" key="2">
    <source>
        <dbReference type="EMBL" id="MET4541062.1"/>
    </source>
</evidence>
<evidence type="ECO:0000313" key="3">
    <source>
        <dbReference type="Proteomes" id="UP001549307"/>
    </source>
</evidence>
<gene>
    <name evidence="2" type="ORF">ABIE37_002852</name>
</gene>
<evidence type="ECO:0000256" key="1">
    <source>
        <dbReference type="SAM" id="Phobius"/>
    </source>
</evidence>
<dbReference type="Proteomes" id="UP001549307">
    <property type="component" value="Unassembled WGS sequence"/>
</dbReference>
<reference evidence="2 3" key="1">
    <citation type="submission" date="2024-06" db="EMBL/GenBank/DDBJ databases">
        <title>Sorghum-associated microbial communities from plants grown in Nebraska, USA.</title>
        <authorList>
            <person name="Schachtman D."/>
        </authorList>
    </citation>
    <scope>NUCLEOTIDE SEQUENCE [LARGE SCALE GENOMIC DNA]</scope>
    <source>
        <strain evidence="2 3">3552</strain>
    </source>
</reference>
<protein>
    <submittedName>
        <fullName evidence="2">Pilus assembly protein Flp/PilA</fullName>
    </submittedName>
</protein>
<dbReference type="InterPro" id="IPR007047">
    <property type="entry name" value="Flp_Fap"/>
</dbReference>
<sequence>MSALMLSITSYIAGVKTRFTKEEKGATMVEYGLMVSLIAIVVIAGLLILGPAIRDLFIGVAGQL</sequence>
<feature type="transmembrane region" description="Helical" evidence="1">
    <location>
        <begin position="31"/>
        <end position="49"/>
    </location>
</feature>
<keyword evidence="1" id="KW-1133">Transmembrane helix</keyword>
<comment type="caution">
    <text evidence="2">The sequence shown here is derived from an EMBL/GenBank/DDBJ whole genome shotgun (WGS) entry which is preliminary data.</text>
</comment>
<dbReference type="Pfam" id="PF04964">
    <property type="entry name" value="Flp_Fap"/>
    <property type="match status" value="1"/>
</dbReference>
<organism evidence="2 3">
    <name type="scientific">Arthrobacter bambusae</name>
    <dbReference type="NCBI Taxonomy" id="1338426"/>
    <lineage>
        <taxon>Bacteria</taxon>
        <taxon>Bacillati</taxon>
        <taxon>Actinomycetota</taxon>
        <taxon>Actinomycetes</taxon>
        <taxon>Micrococcales</taxon>
        <taxon>Micrococcaceae</taxon>
        <taxon>Arthrobacter</taxon>
    </lineage>
</organism>
<dbReference type="RefSeq" id="WP_242703354.1">
    <property type="nucleotide sequence ID" value="NZ_JBEPSN010000007.1"/>
</dbReference>
<keyword evidence="1" id="KW-0472">Membrane</keyword>
<proteinExistence type="predicted"/>
<keyword evidence="3" id="KW-1185">Reference proteome</keyword>
<accession>A0ABV2P960</accession>
<name>A0ABV2P960_9MICC</name>
<dbReference type="GeneID" id="92753785"/>
<keyword evidence="1" id="KW-0812">Transmembrane</keyword>
<dbReference type="EMBL" id="JBEPSN010000007">
    <property type="protein sequence ID" value="MET4541062.1"/>
    <property type="molecule type" value="Genomic_DNA"/>
</dbReference>